<dbReference type="EMBL" id="BLAD01000114">
    <property type="protein sequence ID" value="GES05833.1"/>
    <property type="molecule type" value="Genomic_DNA"/>
</dbReference>
<organism evidence="3 4">
    <name type="scientific">Acrocarpospora corrugata</name>
    <dbReference type="NCBI Taxonomy" id="35763"/>
    <lineage>
        <taxon>Bacteria</taxon>
        <taxon>Bacillati</taxon>
        <taxon>Actinomycetota</taxon>
        <taxon>Actinomycetes</taxon>
        <taxon>Streptosporangiales</taxon>
        <taxon>Streptosporangiaceae</taxon>
        <taxon>Acrocarpospora</taxon>
    </lineage>
</organism>
<dbReference type="InterPro" id="IPR023393">
    <property type="entry name" value="START-like_dom_sf"/>
</dbReference>
<evidence type="ECO:0000256" key="1">
    <source>
        <dbReference type="ARBA" id="ARBA00006817"/>
    </source>
</evidence>
<protein>
    <submittedName>
        <fullName evidence="3">Activator of HSP90 ATPase</fullName>
    </submittedName>
</protein>
<evidence type="ECO:0000313" key="3">
    <source>
        <dbReference type="EMBL" id="GES05833.1"/>
    </source>
</evidence>
<comment type="similarity">
    <text evidence="1">Belongs to the AHA1 family.</text>
</comment>
<sequence length="203" mass="22097">MDIVDEIARAQREVSGGTRQTVLVRRTYDAEITDVWAACTEPERLRRWFLPVSGDLRVGGTYQIEGNAGGEILRCEPPELFTVTWLFGENPGFSEVEVRLSADGDGTLFELRHTAEMPTDMWSKYGPGATGVGWDLTLLGLSLHLLDGDSAMPDEATFHQTDEGRRFITASSHAWGAAHLAAGTPPDQVAAAVANTTAFYAPE</sequence>
<accession>A0A5M3WFB5</accession>
<dbReference type="AlphaFoldDB" id="A0A5M3WFB5"/>
<comment type="caution">
    <text evidence="3">The sequence shown here is derived from an EMBL/GenBank/DDBJ whole genome shotgun (WGS) entry which is preliminary data.</text>
</comment>
<dbReference type="CDD" id="cd08899">
    <property type="entry name" value="SRPBCC_CalC_Aha1-like_6"/>
    <property type="match status" value="1"/>
</dbReference>
<dbReference type="InterPro" id="IPR013538">
    <property type="entry name" value="ASHA1/2-like_C"/>
</dbReference>
<gene>
    <name evidence="3" type="ORF">Acor_79020</name>
</gene>
<name>A0A5M3WFB5_9ACTN</name>
<keyword evidence="4" id="KW-1185">Reference proteome</keyword>
<dbReference type="OrthoDB" id="8117292at2"/>
<evidence type="ECO:0000313" key="4">
    <source>
        <dbReference type="Proteomes" id="UP000334990"/>
    </source>
</evidence>
<reference evidence="3 4" key="1">
    <citation type="submission" date="2019-10" db="EMBL/GenBank/DDBJ databases">
        <title>Whole genome shotgun sequence of Acrocarpospora corrugata NBRC 13972.</title>
        <authorList>
            <person name="Ichikawa N."/>
            <person name="Kimura A."/>
            <person name="Kitahashi Y."/>
            <person name="Komaki H."/>
            <person name="Oguchi A."/>
        </authorList>
    </citation>
    <scope>NUCLEOTIDE SEQUENCE [LARGE SCALE GENOMIC DNA]</scope>
    <source>
        <strain evidence="3 4">NBRC 13972</strain>
    </source>
</reference>
<feature type="domain" description="Activator of Hsp90 ATPase homologue 1/2-like C-terminal" evidence="2">
    <location>
        <begin position="29"/>
        <end position="138"/>
    </location>
</feature>
<dbReference type="SUPFAM" id="SSF55961">
    <property type="entry name" value="Bet v1-like"/>
    <property type="match status" value="1"/>
</dbReference>
<dbReference type="Gene3D" id="3.30.530.20">
    <property type="match status" value="1"/>
</dbReference>
<dbReference type="Pfam" id="PF08327">
    <property type="entry name" value="AHSA1"/>
    <property type="match status" value="1"/>
</dbReference>
<proteinExistence type="inferred from homology"/>
<dbReference type="RefSeq" id="WP_155341798.1">
    <property type="nucleotide sequence ID" value="NZ_BAAABN010000093.1"/>
</dbReference>
<dbReference type="Proteomes" id="UP000334990">
    <property type="component" value="Unassembled WGS sequence"/>
</dbReference>
<evidence type="ECO:0000259" key="2">
    <source>
        <dbReference type="Pfam" id="PF08327"/>
    </source>
</evidence>